<dbReference type="AlphaFoldDB" id="A0A8S0S9M2"/>
<keyword evidence="4" id="KW-1185">Reference proteome</keyword>
<dbReference type="PANTHER" id="PTHR43619:SF2">
    <property type="entry name" value="S-ADENOSYL-L-METHIONINE-DEPENDENT METHYLTRANSFERASES SUPERFAMILY PROTEIN"/>
    <property type="match status" value="1"/>
</dbReference>
<dbReference type="GO" id="GO:0032259">
    <property type="term" value="P:methylation"/>
    <property type="evidence" value="ECO:0007669"/>
    <property type="project" value="UniProtKB-KW"/>
</dbReference>
<dbReference type="InterPro" id="IPR029063">
    <property type="entry name" value="SAM-dependent_MTases_sf"/>
</dbReference>
<evidence type="ECO:0000256" key="1">
    <source>
        <dbReference type="ARBA" id="ARBA00022603"/>
    </source>
</evidence>
<proteinExistence type="predicted"/>
<evidence type="ECO:0000313" key="3">
    <source>
        <dbReference type="EMBL" id="CAA2987859.1"/>
    </source>
</evidence>
<dbReference type="Pfam" id="PF04072">
    <property type="entry name" value="LCM"/>
    <property type="match status" value="1"/>
</dbReference>
<evidence type="ECO:0000313" key="4">
    <source>
        <dbReference type="Proteomes" id="UP000594638"/>
    </source>
</evidence>
<dbReference type="Gramene" id="OE9A034809T1">
    <property type="protein sequence ID" value="OE9A034809C1"/>
    <property type="gene ID" value="OE9A034809"/>
</dbReference>
<dbReference type="EMBL" id="CACTIH010003953">
    <property type="protein sequence ID" value="CAA2987859.1"/>
    <property type="molecule type" value="Genomic_DNA"/>
</dbReference>
<dbReference type="PANTHER" id="PTHR43619">
    <property type="entry name" value="S-ADENOSYL-L-METHIONINE-DEPENDENT METHYLTRANSFERASE YKTD-RELATED"/>
    <property type="match status" value="1"/>
</dbReference>
<dbReference type="Proteomes" id="UP000594638">
    <property type="component" value="Unassembled WGS sequence"/>
</dbReference>
<name>A0A8S0S9M2_OLEEU</name>
<keyword evidence="1 3" id="KW-0489">Methyltransferase</keyword>
<gene>
    <name evidence="3" type="ORF">OLEA9_A034809</name>
</gene>
<sequence>MEAYLLRFLNPSAHVHLHPPPSLFYVSKKTSRNCNLNAKFNNEEDDLLLQVATERAFLRFQETLRPDPLFIDPYVGCLVPPGYQVNMKQHPHKHCLATKFIDDKLLTAMNNTDGLRQVVLLTDGMDTRPYRCNWPVSTIIFDLSPETIFGKSTQKVKDIGAKIPRSCLFYHIPSETFDIQQILRSKGFNGARPSLWAFQGLPIMNLANFKEILEVVSNLAMKGCLFLGELPAWLAEAEGGVKSTTRWMEKLFMSHGFNVDIIAFDEIAGNLGAESTADDYNNILFVAEHLRYSDDQMETWRREFQRIEEEGDEEGFEEL</sequence>
<dbReference type="GO" id="GO:0008168">
    <property type="term" value="F:methyltransferase activity"/>
    <property type="evidence" value="ECO:0007669"/>
    <property type="project" value="UniProtKB-KW"/>
</dbReference>
<accession>A0A8S0S9M2</accession>
<dbReference type="Gene3D" id="3.40.50.150">
    <property type="entry name" value="Vaccinia Virus protein VP39"/>
    <property type="match status" value="1"/>
</dbReference>
<keyword evidence="2" id="KW-0808">Transferase</keyword>
<dbReference type="InterPro" id="IPR007213">
    <property type="entry name" value="Ppm1/Ppm2/Tcmp"/>
</dbReference>
<evidence type="ECO:0000256" key="2">
    <source>
        <dbReference type="ARBA" id="ARBA00022679"/>
    </source>
</evidence>
<protein>
    <submittedName>
        <fullName evidence="3">S-adenosyl-l-methionine-dependent methyltransferase</fullName>
    </submittedName>
</protein>
<dbReference type="SUPFAM" id="SSF53335">
    <property type="entry name" value="S-adenosyl-L-methionine-dependent methyltransferases"/>
    <property type="match status" value="1"/>
</dbReference>
<reference evidence="3 4" key="1">
    <citation type="submission" date="2019-12" db="EMBL/GenBank/DDBJ databases">
        <authorList>
            <person name="Alioto T."/>
            <person name="Alioto T."/>
            <person name="Gomez Garrido J."/>
        </authorList>
    </citation>
    <scope>NUCLEOTIDE SEQUENCE [LARGE SCALE GENOMIC DNA]</scope>
</reference>
<dbReference type="OrthoDB" id="203237at2759"/>
<comment type="caution">
    <text evidence="3">The sequence shown here is derived from an EMBL/GenBank/DDBJ whole genome shotgun (WGS) entry which is preliminary data.</text>
</comment>
<organism evidence="3 4">
    <name type="scientific">Olea europaea subsp. europaea</name>
    <dbReference type="NCBI Taxonomy" id="158383"/>
    <lineage>
        <taxon>Eukaryota</taxon>
        <taxon>Viridiplantae</taxon>
        <taxon>Streptophyta</taxon>
        <taxon>Embryophyta</taxon>
        <taxon>Tracheophyta</taxon>
        <taxon>Spermatophyta</taxon>
        <taxon>Magnoliopsida</taxon>
        <taxon>eudicotyledons</taxon>
        <taxon>Gunneridae</taxon>
        <taxon>Pentapetalae</taxon>
        <taxon>asterids</taxon>
        <taxon>lamiids</taxon>
        <taxon>Lamiales</taxon>
        <taxon>Oleaceae</taxon>
        <taxon>Oleeae</taxon>
        <taxon>Olea</taxon>
    </lineage>
</organism>